<proteinExistence type="predicted"/>
<organism evidence="1 2">
    <name type="scientific">Escherichia coli</name>
    <dbReference type="NCBI Taxonomy" id="562"/>
    <lineage>
        <taxon>Bacteria</taxon>
        <taxon>Pseudomonadati</taxon>
        <taxon>Pseudomonadota</taxon>
        <taxon>Gammaproteobacteria</taxon>
        <taxon>Enterobacterales</taxon>
        <taxon>Enterobacteriaceae</taxon>
        <taxon>Escherichia</taxon>
    </lineage>
</organism>
<dbReference type="Proteomes" id="UP000372890">
    <property type="component" value="Unassembled WGS sequence"/>
</dbReference>
<protein>
    <recommendedName>
        <fullName evidence="3">Cytoplasmic protein</fullName>
    </recommendedName>
</protein>
<evidence type="ECO:0008006" key="3">
    <source>
        <dbReference type="Google" id="ProtNLM"/>
    </source>
</evidence>
<evidence type="ECO:0000313" key="1">
    <source>
        <dbReference type="EMBL" id="VFS35760.1"/>
    </source>
</evidence>
<sequence>MKQTIKKVDSVSPASDITLSTRAFRVKYNGSNNSLYALVTAEEQSGRVVAISTNYSPSAVEQHYQYTSNYEERMSPGTLAHHVQRKELLTMRRDTLFDIDYGPAVLHQNDPGMLVKPVLPAYRHFELVRILTDEHSNNVQHYLDHECFILGGCLMANLQHIHQGRCHISFVKERGVAPATIDFPPRLFLSGGVRNNVWRAFSNRNYSMAVCNLTGSKKVREMRHATLNSATRFIHFVENHPFLISLNRMSPANVVSTLDILKHLWNKKLEHGTI</sequence>
<reference evidence="1 2" key="1">
    <citation type="submission" date="2019-03" db="EMBL/GenBank/DDBJ databases">
        <authorList>
            <consortium name="Pathogen Informatics"/>
        </authorList>
    </citation>
    <scope>NUCLEOTIDE SEQUENCE [LARGE SCALE GENOMIC DNA]</scope>
    <source>
        <strain evidence="1 2">NCTC9001</strain>
    </source>
</reference>
<dbReference type="EMBL" id="CAADIS010000005">
    <property type="protein sequence ID" value="VFS35760.1"/>
    <property type="molecule type" value="Genomic_DNA"/>
</dbReference>
<gene>
    <name evidence="1" type="ORF">NCTC9001_05208</name>
</gene>
<accession>A0A484YH13</accession>
<evidence type="ECO:0000313" key="2">
    <source>
        <dbReference type="Proteomes" id="UP000372890"/>
    </source>
</evidence>
<dbReference type="AlphaFoldDB" id="A0A484YH13"/>
<name>A0A484YH13_ECOLX</name>